<feature type="signal peptide" evidence="1">
    <location>
        <begin position="1"/>
        <end position="20"/>
    </location>
</feature>
<dbReference type="InterPro" id="IPR008969">
    <property type="entry name" value="CarboxyPept-like_regulatory"/>
</dbReference>
<dbReference type="OrthoDB" id="1118857at2"/>
<evidence type="ECO:0000256" key="1">
    <source>
        <dbReference type="SAM" id="SignalP"/>
    </source>
</evidence>
<dbReference type="AlphaFoldDB" id="A0A4U1BZY7"/>
<dbReference type="RefSeq" id="WP_136877771.1">
    <property type="nucleotide sequence ID" value="NZ_SWBO01000009.1"/>
</dbReference>
<dbReference type="EMBL" id="SWBO01000009">
    <property type="protein sequence ID" value="TKB98158.1"/>
    <property type="molecule type" value="Genomic_DNA"/>
</dbReference>
<evidence type="ECO:0000313" key="3">
    <source>
        <dbReference type="Proteomes" id="UP000310477"/>
    </source>
</evidence>
<protein>
    <recommendedName>
        <fullName evidence="4">Carboxypeptidase-like regulatory domain-containing protein</fullName>
    </recommendedName>
</protein>
<accession>A0A4U1BZY7</accession>
<keyword evidence="1" id="KW-0732">Signal</keyword>
<feature type="chain" id="PRO_5020244305" description="Carboxypeptidase-like regulatory domain-containing protein" evidence="1">
    <location>
        <begin position="21"/>
        <end position="232"/>
    </location>
</feature>
<proteinExistence type="predicted"/>
<evidence type="ECO:0000313" key="2">
    <source>
        <dbReference type="EMBL" id="TKB98158.1"/>
    </source>
</evidence>
<comment type="caution">
    <text evidence="2">The sequence shown here is derived from an EMBL/GenBank/DDBJ whole genome shotgun (WGS) entry which is preliminary data.</text>
</comment>
<name>A0A4U1BZY7_9SPHI</name>
<reference evidence="2 3" key="1">
    <citation type="submission" date="2019-04" db="EMBL/GenBank/DDBJ databases">
        <title>Pedobacter sp. AR-2-6 sp. nov., isolated from Arctic soil.</title>
        <authorList>
            <person name="Dahal R.H."/>
            <person name="Kim D.-U."/>
        </authorList>
    </citation>
    <scope>NUCLEOTIDE SEQUENCE [LARGE SCALE GENOMIC DNA]</scope>
    <source>
        <strain evidence="2 3">AR-2-6</strain>
    </source>
</reference>
<dbReference type="SUPFAM" id="SSF49464">
    <property type="entry name" value="Carboxypeptidase regulatory domain-like"/>
    <property type="match status" value="1"/>
</dbReference>
<gene>
    <name evidence="2" type="ORF">FA045_14325</name>
</gene>
<dbReference type="Proteomes" id="UP000310477">
    <property type="component" value="Unassembled WGS sequence"/>
</dbReference>
<evidence type="ECO:0008006" key="4">
    <source>
        <dbReference type="Google" id="ProtNLM"/>
    </source>
</evidence>
<dbReference type="Pfam" id="PF13715">
    <property type="entry name" value="CarbopepD_reg_2"/>
    <property type="match status" value="1"/>
</dbReference>
<sequence>MKQVFSIFFLVIFIHLTAKAQTEIKGQVIDQVSKKGLEKVEVLNTTNQLSTLTDINGNFKINAKVGDVMVYRLLGFDTDTALLINLKEVKRLLRTQSNTLNTVSISGQVDPKTQYADVYNKANPVLLTPGRGLRFYPSSFFGKEGKHARRLKKLIETDQVEKEIDKRFNVVTVTALLPIKQPELYAFLVLYRPDIKFAINADSDDFRFYLLEAYEKFKALPADQKTLPKLQN</sequence>
<keyword evidence="3" id="KW-1185">Reference proteome</keyword>
<organism evidence="2 3">
    <name type="scientific">Pedobacter cryotolerans</name>
    <dbReference type="NCBI Taxonomy" id="2571270"/>
    <lineage>
        <taxon>Bacteria</taxon>
        <taxon>Pseudomonadati</taxon>
        <taxon>Bacteroidota</taxon>
        <taxon>Sphingobacteriia</taxon>
        <taxon>Sphingobacteriales</taxon>
        <taxon>Sphingobacteriaceae</taxon>
        <taxon>Pedobacter</taxon>
    </lineage>
</organism>